<dbReference type="InterPro" id="IPR011010">
    <property type="entry name" value="DNA_brk_join_enz"/>
</dbReference>
<dbReference type="Gene3D" id="1.10.443.10">
    <property type="entry name" value="Intergrase catalytic core"/>
    <property type="match status" value="1"/>
</dbReference>
<organism evidence="3 4">
    <name type="scientific">Pediococcus parvulus</name>
    <dbReference type="NCBI Taxonomy" id="54062"/>
    <lineage>
        <taxon>Bacteria</taxon>
        <taxon>Bacillati</taxon>
        <taxon>Bacillota</taxon>
        <taxon>Bacilli</taxon>
        <taxon>Lactobacillales</taxon>
        <taxon>Lactobacillaceae</taxon>
        <taxon>Pediococcus</taxon>
    </lineage>
</organism>
<feature type="domain" description="Tyr recombinase" evidence="2">
    <location>
        <begin position="1"/>
        <end position="93"/>
    </location>
</feature>
<reference evidence="3" key="1">
    <citation type="submission" date="2019-10" db="EMBL/GenBank/DDBJ databases">
        <title>Malate fermentation in French cider.</title>
        <authorList>
            <person name="Cousin F.J."/>
            <person name="Medina Fernandez S."/>
            <person name="Misery B."/>
            <person name="Laplace J.-M."/>
            <person name="Cretenet M."/>
        </authorList>
    </citation>
    <scope>NUCLEOTIDE SEQUENCE</scope>
    <source>
        <strain evidence="3">UCMA15901</strain>
    </source>
</reference>
<evidence type="ECO:0000313" key="3">
    <source>
        <dbReference type="EMBL" id="MDV7694796.1"/>
    </source>
</evidence>
<dbReference type="EMBL" id="WERX01000025">
    <property type="protein sequence ID" value="MDV7694796.1"/>
    <property type="molecule type" value="Genomic_DNA"/>
</dbReference>
<dbReference type="PROSITE" id="PS51898">
    <property type="entry name" value="TYR_RECOMBINASE"/>
    <property type="match status" value="1"/>
</dbReference>
<proteinExistence type="predicted"/>
<gene>
    <name evidence="3" type="ORF">GA842_07940</name>
</gene>
<accession>A0AAP5TDY5</accession>
<keyword evidence="1" id="KW-0233">DNA recombination</keyword>
<dbReference type="SUPFAM" id="SSF56349">
    <property type="entry name" value="DNA breaking-rejoining enzymes"/>
    <property type="match status" value="1"/>
</dbReference>
<evidence type="ECO:0000259" key="2">
    <source>
        <dbReference type="PROSITE" id="PS51898"/>
    </source>
</evidence>
<dbReference type="InterPro" id="IPR002104">
    <property type="entry name" value="Integrase_catalytic"/>
</dbReference>
<dbReference type="GO" id="GO:0003677">
    <property type="term" value="F:DNA binding"/>
    <property type="evidence" value="ECO:0007669"/>
    <property type="project" value="InterPro"/>
</dbReference>
<protein>
    <submittedName>
        <fullName evidence="3">Tyrosine-type recombinase/integrase</fullName>
    </submittedName>
</protein>
<dbReference type="GO" id="GO:0006310">
    <property type="term" value="P:DNA recombination"/>
    <property type="evidence" value="ECO:0007669"/>
    <property type="project" value="UniProtKB-KW"/>
</dbReference>
<evidence type="ECO:0000313" key="4">
    <source>
        <dbReference type="Proteomes" id="UP001275867"/>
    </source>
</evidence>
<dbReference type="AlphaFoldDB" id="A0AAP5TDY5"/>
<dbReference type="InterPro" id="IPR013762">
    <property type="entry name" value="Integrase-like_cat_sf"/>
</dbReference>
<dbReference type="Pfam" id="PF00589">
    <property type="entry name" value="Phage_integrase"/>
    <property type="match status" value="1"/>
</dbReference>
<evidence type="ECO:0000256" key="1">
    <source>
        <dbReference type="ARBA" id="ARBA00023172"/>
    </source>
</evidence>
<name>A0AAP5TDY5_9LACO</name>
<comment type="caution">
    <text evidence="3">The sequence shown here is derived from an EMBL/GenBank/DDBJ whole genome shotgun (WGS) entry which is preliminary data.</text>
</comment>
<dbReference type="Proteomes" id="UP001275867">
    <property type="component" value="Unassembled WGS sequence"/>
</dbReference>
<sequence>MCSNFENRLKLVNSKLCPTSAACNKTLKKALSDLKIVKTGFHFHSLRHTHVAFLLASGIDLYVISKRLGHSDLSTTSKIYAYLIDEFKARSDQKIEKELNKLTVKKASDKASKIS</sequence>
<dbReference type="GO" id="GO:0015074">
    <property type="term" value="P:DNA integration"/>
    <property type="evidence" value="ECO:0007669"/>
    <property type="project" value="InterPro"/>
</dbReference>